<feature type="transmembrane region" description="Helical" evidence="1">
    <location>
        <begin position="136"/>
        <end position="158"/>
    </location>
</feature>
<keyword evidence="1" id="KW-0812">Transmembrane</keyword>
<sequence length="211" mass="23866">MVEEELKEVLVLRRRNTAMNRKSASVIVGMVAFFLQHSAICGVLVSANILSIWLHEGLDKENGGRETKLSHNGWVFAAATTPPVANRMMDDRATIVARIVAFTLHLRGVHNLLFYFFRTRSYYEAHHHQQQRNNTFLLHFFAAVGGASFDFSPSLTLLLQQPEVFIQSNATSLLNISTVALTLRTEKFGNLKIGFVASMVSLNLHWCRYDE</sequence>
<keyword evidence="1" id="KW-0472">Membrane</keyword>
<accession>A0AA86W2I1</accession>
<keyword evidence="1" id="KW-1133">Transmembrane helix</keyword>
<gene>
    <name evidence="2" type="ORF">AYBTSS11_LOCUS29340</name>
</gene>
<feature type="transmembrane region" description="Helical" evidence="1">
    <location>
        <begin position="24"/>
        <end position="54"/>
    </location>
</feature>
<name>A0AA86W2I1_9FABA</name>
<evidence type="ECO:0000256" key="1">
    <source>
        <dbReference type="SAM" id="Phobius"/>
    </source>
</evidence>
<dbReference type="AlphaFoldDB" id="A0AA86W2I1"/>
<dbReference type="Gramene" id="rna-AYBTSS11_LOCUS29340">
    <property type="protein sequence ID" value="CAJ1977189.1"/>
    <property type="gene ID" value="gene-AYBTSS11_LOCUS29340"/>
</dbReference>
<organism evidence="2 3">
    <name type="scientific">Sphenostylis stenocarpa</name>
    <dbReference type="NCBI Taxonomy" id="92480"/>
    <lineage>
        <taxon>Eukaryota</taxon>
        <taxon>Viridiplantae</taxon>
        <taxon>Streptophyta</taxon>
        <taxon>Embryophyta</taxon>
        <taxon>Tracheophyta</taxon>
        <taxon>Spermatophyta</taxon>
        <taxon>Magnoliopsida</taxon>
        <taxon>eudicotyledons</taxon>
        <taxon>Gunneridae</taxon>
        <taxon>Pentapetalae</taxon>
        <taxon>rosids</taxon>
        <taxon>fabids</taxon>
        <taxon>Fabales</taxon>
        <taxon>Fabaceae</taxon>
        <taxon>Papilionoideae</taxon>
        <taxon>50 kb inversion clade</taxon>
        <taxon>NPAAA clade</taxon>
        <taxon>indigoferoid/millettioid clade</taxon>
        <taxon>Phaseoleae</taxon>
        <taxon>Sphenostylis</taxon>
    </lineage>
</organism>
<evidence type="ECO:0000313" key="3">
    <source>
        <dbReference type="Proteomes" id="UP001189624"/>
    </source>
</evidence>
<dbReference type="EMBL" id="OY731407">
    <property type="protein sequence ID" value="CAJ1977189.1"/>
    <property type="molecule type" value="Genomic_DNA"/>
</dbReference>
<proteinExistence type="predicted"/>
<feature type="transmembrane region" description="Helical" evidence="1">
    <location>
        <begin position="95"/>
        <end position="116"/>
    </location>
</feature>
<evidence type="ECO:0000313" key="2">
    <source>
        <dbReference type="EMBL" id="CAJ1977189.1"/>
    </source>
</evidence>
<protein>
    <submittedName>
        <fullName evidence="2">Uncharacterized protein</fullName>
    </submittedName>
</protein>
<dbReference type="Proteomes" id="UP001189624">
    <property type="component" value="Chromosome 10"/>
</dbReference>
<reference evidence="2" key="1">
    <citation type="submission" date="2023-10" db="EMBL/GenBank/DDBJ databases">
        <authorList>
            <person name="Domelevo Entfellner J.-B."/>
        </authorList>
    </citation>
    <scope>NUCLEOTIDE SEQUENCE</scope>
</reference>
<keyword evidence="3" id="KW-1185">Reference proteome</keyword>